<keyword evidence="8 9" id="KW-0472">Membrane</keyword>
<keyword evidence="2" id="KW-0813">Transport</keyword>
<dbReference type="EMBL" id="AOIU01000047">
    <property type="protein sequence ID" value="ELZ20226.1"/>
    <property type="molecule type" value="Genomic_DNA"/>
</dbReference>
<feature type="transmembrane region" description="Helical" evidence="9">
    <location>
        <begin position="284"/>
        <end position="302"/>
    </location>
</feature>
<dbReference type="GO" id="GO:0016887">
    <property type="term" value="F:ATP hydrolysis activity"/>
    <property type="evidence" value="ECO:0007669"/>
    <property type="project" value="InterPro"/>
</dbReference>
<evidence type="ECO:0000256" key="3">
    <source>
        <dbReference type="ARBA" id="ARBA00022475"/>
    </source>
</evidence>
<dbReference type="InterPro" id="IPR036640">
    <property type="entry name" value="ABC1_TM_sf"/>
</dbReference>
<dbReference type="SUPFAM" id="SSF52540">
    <property type="entry name" value="P-loop containing nucleoside triphosphate hydrolases"/>
    <property type="match status" value="1"/>
</dbReference>
<feature type="transmembrane region" description="Helical" evidence="9">
    <location>
        <begin position="308"/>
        <end position="326"/>
    </location>
</feature>
<dbReference type="RefSeq" id="WP_006885797.1">
    <property type="nucleotide sequence ID" value="NZ_AOIU01000047.1"/>
</dbReference>
<evidence type="ECO:0000259" key="11">
    <source>
        <dbReference type="PROSITE" id="PS50929"/>
    </source>
</evidence>
<dbReference type="PROSITE" id="PS50893">
    <property type="entry name" value="ABC_TRANSPORTER_2"/>
    <property type="match status" value="1"/>
</dbReference>
<name>M0CAA2_9EURY</name>
<keyword evidence="4 9" id="KW-0812">Transmembrane</keyword>
<evidence type="ECO:0000256" key="4">
    <source>
        <dbReference type="ARBA" id="ARBA00022692"/>
    </source>
</evidence>
<protein>
    <submittedName>
        <fullName evidence="12">ABC transporter</fullName>
    </submittedName>
</protein>
<evidence type="ECO:0000313" key="13">
    <source>
        <dbReference type="Proteomes" id="UP000011626"/>
    </source>
</evidence>
<dbReference type="CDD" id="cd18565">
    <property type="entry name" value="ABC_6TM_exporter_like"/>
    <property type="match status" value="1"/>
</dbReference>
<dbReference type="InterPro" id="IPR027417">
    <property type="entry name" value="P-loop_NTPase"/>
</dbReference>
<keyword evidence="3" id="KW-1003">Cell membrane</keyword>
<dbReference type="GO" id="GO:0005524">
    <property type="term" value="F:ATP binding"/>
    <property type="evidence" value="ECO:0007669"/>
    <property type="project" value="UniProtKB-KW"/>
</dbReference>
<keyword evidence="7 9" id="KW-1133">Transmembrane helix</keyword>
<dbReference type="InterPro" id="IPR011527">
    <property type="entry name" value="ABC1_TM_dom"/>
</dbReference>
<dbReference type="GO" id="GO:0005886">
    <property type="term" value="C:plasma membrane"/>
    <property type="evidence" value="ECO:0007669"/>
    <property type="project" value="UniProtKB-SubCell"/>
</dbReference>
<dbReference type="PANTHER" id="PTHR43394:SF1">
    <property type="entry name" value="ATP-BINDING CASSETTE SUB-FAMILY B MEMBER 10, MITOCHONDRIAL"/>
    <property type="match status" value="1"/>
</dbReference>
<dbReference type="PROSITE" id="PS50929">
    <property type="entry name" value="ABC_TM1F"/>
    <property type="match status" value="1"/>
</dbReference>
<dbReference type="InterPro" id="IPR003439">
    <property type="entry name" value="ABC_transporter-like_ATP-bd"/>
</dbReference>
<keyword evidence="13" id="KW-1185">Reference proteome</keyword>
<evidence type="ECO:0000256" key="8">
    <source>
        <dbReference type="ARBA" id="ARBA00023136"/>
    </source>
</evidence>
<dbReference type="InterPro" id="IPR017871">
    <property type="entry name" value="ABC_transporter-like_CS"/>
</dbReference>
<evidence type="ECO:0000256" key="2">
    <source>
        <dbReference type="ARBA" id="ARBA00022448"/>
    </source>
</evidence>
<evidence type="ECO:0000256" key="7">
    <source>
        <dbReference type="ARBA" id="ARBA00022989"/>
    </source>
</evidence>
<organism evidence="12 13">
    <name type="scientific">Halosimplex carlsbadense 2-9-1</name>
    <dbReference type="NCBI Taxonomy" id="797114"/>
    <lineage>
        <taxon>Archaea</taxon>
        <taxon>Methanobacteriati</taxon>
        <taxon>Methanobacteriota</taxon>
        <taxon>Stenosarchaea group</taxon>
        <taxon>Halobacteria</taxon>
        <taxon>Halobacteriales</taxon>
        <taxon>Haloarculaceae</taxon>
        <taxon>Halosimplex</taxon>
    </lineage>
</organism>
<dbReference type="SUPFAM" id="SSF90123">
    <property type="entry name" value="ABC transporter transmembrane region"/>
    <property type="match status" value="1"/>
</dbReference>
<comment type="caution">
    <text evidence="12">The sequence shown here is derived from an EMBL/GenBank/DDBJ whole genome shotgun (WGS) entry which is preliminary data.</text>
</comment>
<dbReference type="FunFam" id="3.40.50.300:FF:000221">
    <property type="entry name" value="Multidrug ABC transporter ATP-binding protein"/>
    <property type="match status" value="1"/>
</dbReference>
<accession>M0CAA2</accession>
<dbReference type="Proteomes" id="UP000011626">
    <property type="component" value="Unassembled WGS sequence"/>
</dbReference>
<dbReference type="Gene3D" id="3.40.50.300">
    <property type="entry name" value="P-loop containing nucleotide triphosphate hydrolases"/>
    <property type="match status" value="1"/>
</dbReference>
<feature type="domain" description="ABC transporter" evidence="10">
    <location>
        <begin position="379"/>
        <end position="613"/>
    </location>
</feature>
<dbReference type="AlphaFoldDB" id="M0CAA2"/>
<dbReference type="eggNOG" id="arCOG02841">
    <property type="taxonomic scope" value="Archaea"/>
</dbReference>
<evidence type="ECO:0000256" key="1">
    <source>
        <dbReference type="ARBA" id="ARBA00004651"/>
    </source>
</evidence>
<dbReference type="STRING" id="797114.C475_20672"/>
<dbReference type="Pfam" id="PF00664">
    <property type="entry name" value="ABC_membrane"/>
    <property type="match status" value="1"/>
</dbReference>
<proteinExistence type="predicted"/>
<comment type="subcellular location">
    <subcellularLocation>
        <location evidence="1">Cell membrane</location>
        <topology evidence="1">Multi-pass membrane protein</topology>
    </subcellularLocation>
</comment>
<evidence type="ECO:0000256" key="5">
    <source>
        <dbReference type="ARBA" id="ARBA00022741"/>
    </source>
</evidence>
<dbReference type="InterPro" id="IPR039421">
    <property type="entry name" value="Type_1_exporter"/>
</dbReference>
<dbReference type="PROSITE" id="PS00211">
    <property type="entry name" value="ABC_TRANSPORTER_1"/>
    <property type="match status" value="1"/>
</dbReference>
<feature type="transmembrane region" description="Helical" evidence="9">
    <location>
        <begin position="180"/>
        <end position="213"/>
    </location>
</feature>
<evidence type="ECO:0000313" key="12">
    <source>
        <dbReference type="EMBL" id="ELZ20226.1"/>
    </source>
</evidence>
<dbReference type="GO" id="GO:0015421">
    <property type="term" value="F:ABC-type oligopeptide transporter activity"/>
    <property type="evidence" value="ECO:0007669"/>
    <property type="project" value="TreeGrafter"/>
</dbReference>
<keyword evidence="5" id="KW-0547">Nucleotide-binding</keyword>
<gene>
    <name evidence="12" type="ORF">C475_20672</name>
</gene>
<dbReference type="InterPro" id="IPR003593">
    <property type="entry name" value="AAA+_ATPase"/>
</dbReference>
<evidence type="ECO:0000259" key="10">
    <source>
        <dbReference type="PROSITE" id="PS50893"/>
    </source>
</evidence>
<sequence length="631" mass="68329">MTTRDGESIAGMYETAVGDANPVAMLLRRYLPGRGSVFGAAAFSTVVFRVSKLVPPYLLGATVDAFFTGEPGSLSVALIPQRWIPPTVRGQFALAMGLFVAVALWTRVAEGVQTVTWRWFQQSVVHDLRRDAFDAAQRLDVAFFESEQTGDVTSVLTNDVNQLETLLNDGIQRTVELTAFFLGLIAVMCWLHWQLTLVVLAFAPPTVGVLVIYKRVVEPKYGERQWAVGQLNAHVQNAVTGAETVKAFANEDRERAALTERSRTYWRIDWGAAKVTALLGGLRGLVANAAYVTVMVVGGWWALFGPPFGVGAPLSAGTFVTFYFYASMFVGQSNRVGQLVDTYADAAASARRVFGLLHYPSSVADADDATTLDAVDGRVTARGVTFAYPDADEPALRDVDFAVEPDDFVGLVGPTGAGKSTVLKLLLRFYDPDSGRITVDGVDLTRVTTESLRDAVGYVSQDPFLFDATVRENIAYGTDVDDAAVEAAAKRARAREFVTALPDGYDTEVGERGVKLSGGQRQRIAIARAIVRDPDILVLDEATSHVDNRTELLVQESLAAIAEHRTTFVVAHRLSTVRDADQILVFDEGQIVERGTHAELVERDGLYADLWCVHVGATGSPPDAAVESGPG</sequence>
<reference evidence="12 13" key="1">
    <citation type="journal article" date="2014" name="PLoS Genet.">
        <title>Phylogenetically driven sequencing of extremely halophilic archaea reveals strategies for static and dynamic osmo-response.</title>
        <authorList>
            <person name="Becker E.A."/>
            <person name="Seitzer P.M."/>
            <person name="Tritt A."/>
            <person name="Larsen D."/>
            <person name="Krusor M."/>
            <person name="Yao A.I."/>
            <person name="Wu D."/>
            <person name="Madern D."/>
            <person name="Eisen J.A."/>
            <person name="Darling A.E."/>
            <person name="Facciotti M.T."/>
        </authorList>
    </citation>
    <scope>NUCLEOTIDE SEQUENCE [LARGE SCALE GENOMIC DNA]</scope>
    <source>
        <strain evidence="12 13">2-9-1</strain>
    </source>
</reference>
<dbReference type="PANTHER" id="PTHR43394">
    <property type="entry name" value="ATP-DEPENDENT PERMEASE MDL1, MITOCHONDRIAL"/>
    <property type="match status" value="1"/>
</dbReference>
<dbReference type="SMART" id="SM00382">
    <property type="entry name" value="AAA"/>
    <property type="match status" value="1"/>
</dbReference>
<dbReference type="Pfam" id="PF00005">
    <property type="entry name" value="ABC_tran"/>
    <property type="match status" value="1"/>
</dbReference>
<keyword evidence="6" id="KW-0067">ATP-binding</keyword>
<evidence type="ECO:0000256" key="6">
    <source>
        <dbReference type="ARBA" id="ARBA00022840"/>
    </source>
</evidence>
<dbReference type="OrthoDB" id="121502at2157"/>
<feature type="domain" description="ABC transmembrane type-1" evidence="11">
    <location>
        <begin position="40"/>
        <end position="345"/>
    </location>
</feature>
<dbReference type="Gene3D" id="1.20.1560.10">
    <property type="entry name" value="ABC transporter type 1, transmembrane domain"/>
    <property type="match status" value="1"/>
</dbReference>
<evidence type="ECO:0000256" key="9">
    <source>
        <dbReference type="SAM" id="Phobius"/>
    </source>
</evidence>